<accession>B7IHA9</accession>
<dbReference type="AlphaFoldDB" id="B7IHA9"/>
<reference evidence="1 2" key="1">
    <citation type="journal article" date="2009" name="J. Bacteriol.">
        <title>The genome of Thermosipho africanus TCF52B: lateral genetic connections to the Firmicutes and Archaea.</title>
        <authorList>
            <person name="Nesboe C.L."/>
            <person name="Bapteste E."/>
            <person name="Curtis B."/>
            <person name="Dahle H."/>
            <person name="Lopez P."/>
            <person name="Macleod D."/>
            <person name="Dlutek M."/>
            <person name="Bowman S."/>
            <person name="Zhaxybayeva O."/>
            <person name="Birkeland N.-K."/>
            <person name="Doolittle W.F."/>
        </authorList>
    </citation>
    <scope>NUCLEOTIDE SEQUENCE [LARGE SCALE GENOMIC DNA]</scope>
    <source>
        <strain evidence="1 2">TCF52B</strain>
    </source>
</reference>
<keyword evidence="2" id="KW-1185">Reference proteome</keyword>
<gene>
    <name evidence="1" type="ordered locus">THA_1015</name>
</gene>
<protein>
    <submittedName>
        <fullName evidence="1">Uncharacterized protein</fullName>
    </submittedName>
</protein>
<sequence>MLQEVKRMKNYKIIKNKIKIIVLNNNIFAWWWTSGNCPPPLSW</sequence>
<dbReference type="Proteomes" id="UP000002453">
    <property type="component" value="Chromosome"/>
</dbReference>
<dbReference type="EMBL" id="CP001185">
    <property type="protein sequence ID" value="ACJ75473.1"/>
    <property type="molecule type" value="Genomic_DNA"/>
</dbReference>
<evidence type="ECO:0000313" key="1">
    <source>
        <dbReference type="EMBL" id="ACJ75473.1"/>
    </source>
</evidence>
<dbReference type="STRING" id="484019.THA_1015"/>
<organism evidence="1 2">
    <name type="scientific">Thermosipho africanus (strain TCF52B)</name>
    <dbReference type="NCBI Taxonomy" id="484019"/>
    <lineage>
        <taxon>Bacteria</taxon>
        <taxon>Thermotogati</taxon>
        <taxon>Thermotogota</taxon>
        <taxon>Thermotogae</taxon>
        <taxon>Thermotogales</taxon>
        <taxon>Fervidobacteriaceae</taxon>
        <taxon>Thermosipho</taxon>
    </lineage>
</organism>
<dbReference type="KEGG" id="taf:THA_1015"/>
<name>B7IHA9_THEAB</name>
<proteinExistence type="predicted"/>
<dbReference type="HOGENOM" id="CLU_3240786_0_0_0"/>
<evidence type="ECO:0000313" key="2">
    <source>
        <dbReference type="Proteomes" id="UP000002453"/>
    </source>
</evidence>